<dbReference type="RefSeq" id="XP_013431185.1">
    <property type="nucleotide sequence ID" value="XM_013575731.1"/>
</dbReference>
<name>A0A074WU73_9PEZI</name>
<keyword evidence="8" id="KW-1185">Reference proteome</keyword>
<dbReference type="Proteomes" id="UP000027730">
    <property type="component" value="Unassembled WGS sequence"/>
</dbReference>
<dbReference type="GO" id="GO:0004325">
    <property type="term" value="F:ferrochelatase activity"/>
    <property type="evidence" value="ECO:0007669"/>
    <property type="project" value="InterPro"/>
</dbReference>
<dbReference type="Gene3D" id="3.40.50.1400">
    <property type="match status" value="2"/>
</dbReference>
<evidence type="ECO:0000256" key="6">
    <source>
        <dbReference type="RuleBase" id="RU004185"/>
    </source>
</evidence>
<organism evidence="7 8">
    <name type="scientific">Aureobasidium namibiae CBS 147.97</name>
    <dbReference type="NCBI Taxonomy" id="1043004"/>
    <lineage>
        <taxon>Eukaryota</taxon>
        <taxon>Fungi</taxon>
        <taxon>Dikarya</taxon>
        <taxon>Ascomycota</taxon>
        <taxon>Pezizomycotina</taxon>
        <taxon>Dothideomycetes</taxon>
        <taxon>Dothideomycetidae</taxon>
        <taxon>Dothideales</taxon>
        <taxon>Saccotheciaceae</taxon>
        <taxon>Aureobasidium</taxon>
    </lineage>
</organism>
<dbReference type="CDD" id="cd00419">
    <property type="entry name" value="Ferrochelatase_C"/>
    <property type="match status" value="1"/>
</dbReference>
<dbReference type="Pfam" id="PF00762">
    <property type="entry name" value="Ferrochelatase"/>
    <property type="match status" value="1"/>
</dbReference>
<dbReference type="GO" id="GO:0005739">
    <property type="term" value="C:mitochondrion"/>
    <property type="evidence" value="ECO:0007669"/>
    <property type="project" value="TreeGrafter"/>
</dbReference>
<evidence type="ECO:0000313" key="8">
    <source>
        <dbReference type="Proteomes" id="UP000027730"/>
    </source>
</evidence>
<dbReference type="NCBIfam" id="TIGR00109">
    <property type="entry name" value="hemH"/>
    <property type="match status" value="1"/>
</dbReference>
<dbReference type="HAMAP" id="MF_00323">
    <property type="entry name" value="Ferrochelatase"/>
    <property type="match status" value="1"/>
</dbReference>
<evidence type="ECO:0000256" key="4">
    <source>
        <dbReference type="ARBA" id="ARBA00023239"/>
    </source>
</evidence>
<dbReference type="InterPro" id="IPR001015">
    <property type="entry name" value="Ferrochelatase"/>
</dbReference>
<dbReference type="InterPro" id="IPR033659">
    <property type="entry name" value="Ferrochelatase_N"/>
</dbReference>
<gene>
    <name evidence="7" type="ORF">M436DRAFT_69700</name>
</gene>
<evidence type="ECO:0000256" key="1">
    <source>
        <dbReference type="ARBA" id="ARBA00004744"/>
    </source>
</evidence>
<evidence type="ECO:0000256" key="3">
    <source>
        <dbReference type="ARBA" id="ARBA00023133"/>
    </source>
</evidence>
<dbReference type="HOGENOM" id="CLU_018884_1_0_1"/>
<dbReference type="STRING" id="1043004.A0A074WU73"/>
<reference evidence="7 8" key="1">
    <citation type="journal article" date="2014" name="BMC Genomics">
        <title>Genome sequencing of four Aureobasidium pullulans varieties: biotechnological potential, stress tolerance, and description of new species.</title>
        <authorList>
            <person name="Gostin Ar C."/>
            <person name="Ohm R.A."/>
            <person name="Kogej T."/>
            <person name="Sonjak S."/>
            <person name="Turk M."/>
            <person name="Zajc J."/>
            <person name="Zalar P."/>
            <person name="Grube M."/>
            <person name="Sun H."/>
            <person name="Han J."/>
            <person name="Sharma A."/>
            <person name="Chiniquy J."/>
            <person name="Ngan C.Y."/>
            <person name="Lipzen A."/>
            <person name="Barry K."/>
            <person name="Grigoriev I.V."/>
            <person name="Gunde-Cimerman N."/>
        </authorList>
    </citation>
    <scope>NUCLEOTIDE SEQUENCE [LARGE SCALE GENOMIC DNA]</scope>
    <source>
        <strain evidence="7 8">CBS 147.97</strain>
    </source>
</reference>
<dbReference type="CDD" id="cd03411">
    <property type="entry name" value="Ferrochelatase_N"/>
    <property type="match status" value="1"/>
</dbReference>
<accession>A0A074WU73</accession>
<dbReference type="PANTHER" id="PTHR11108:SF1">
    <property type="entry name" value="FERROCHELATASE, MITOCHONDRIAL"/>
    <property type="match status" value="1"/>
</dbReference>
<dbReference type="SUPFAM" id="SSF53800">
    <property type="entry name" value="Chelatase"/>
    <property type="match status" value="1"/>
</dbReference>
<keyword evidence="2" id="KW-0408">Iron</keyword>
<dbReference type="EMBL" id="KL584703">
    <property type="protein sequence ID" value="KEQ76750.1"/>
    <property type="molecule type" value="Genomic_DNA"/>
</dbReference>
<proteinExistence type="inferred from homology"/>
<dbReference type="UniPathway" id="UPA00252"/>
<evidence type="ECO:0000256" key="2">
    <source>
        <dbReference type="ARBA" id="ARBA00023004"/>
    </source>
</evidence>
<comment type="pathway">
    <text evidence="1">Porphyrin-containing compound metabolism; protoheme biosynthesis.</text>
</comment>
<keyword evidence="4" id="KW-0456">Lyase</keyword>
<protein>
    <submittedName>
        <fullName evidence="7">Ferrochelatase-domain-containing protein</fullName>
    </submittedName>
</protein>
<comment type="similarity">
    <text evidence="6">Belongs to the ferrochelatase family.</text>
</comment>
<dbReference type="PANTHER" id="PTHR11108">
    <property type="entry name" value="FERROCHELATASE"/>
    <property type="match status" value="1"/>
</dbReference>
<dbReference type="AlphaFoldDB" id="A0A074WU73"/>
<dbReference type="GeneID" id="25414643"/>
<evidence type="ECO:0000256" key="5">
    <source>
        <dbReference type="ARBA" id="ARBA00023244"/>
    </source>
</evidence>
<dbReference type="FunFam" id="3.40.50.1400:FF:000001">
    <property type="entry name" value="Ferrochelatase"/>
    <property type="match status" value="1"/>
</dbReference>
<keyword evidence="3" id="KW-0350">Heme biosynthesis</keyword>
<dbReference type="GO" id="GO:0006783">
    <property type="term" value="P:heme biosynthetic process"/>
    <property type="evidence" value="ECO:0007669"/>
    <property type="project" value="UniProtKB-KW"/>
</dbReference>
<keyword evidence="5" id="KW-0627">Porphyrin biosynthesis</keyword>
<evidence type="ECO:0000313" key="7">
    <source>
        <dbReference type="EMBL" id="KEQ76750.1"/>
    </source>
</evidence>
<dbReference type="OrthoDB" id="1323at2759"/>
<dbReference type="InterPro" id="IPR033644">
    <property type="entry name" value="Ferrochelatase_C"/>
</dbReference>
<sequence length="405" mass="45813">MATSLVRGLNAIPWRARISRLQQLQRQSSTKTDTEFGRDGPTAVVFMNMGGPGHQGEVRDFLHSLFSDGDIIPFGRFQKIFADIITRLRTSKIRKQYAEIGGGSPIRRWSELQARETCRILDNTSPSSAPHLPYVAFRYAHPLTEDVYFKLLEDGFGKRGRVIAFSQYPQYSCGTTGSSINELFRCREKFESPGSRIDWSIIDRWPAHPKFVKAVARNIKAGLATYPTEKRKDVTIIFSAHSQPMRAVNQGDAYSSEVSATVYAVMQHLCFSNRYRLCWQSKVGPQPWLGPQTSEVVEKFIEKRETHLLLVPIAFTSDHIETLYELDEELIGESGHEETIKRAESLNDSPLFIEALADMVKEHIDGGERSSRQFGNRCFDCRKDVCRDAREMFTGGAVACLSADK</sequence>